<protein>
    <submittedName>
        <fullName evidence="1">Uncharacterized protein</fullName>
    </submittedName>
</protein>
<dbReference type="AlphaFoldDB" id="A0A916TJ94"/>
<dbReference type="EMBL" id="BMFA01000005">
    <property type="protein sequence ID" value="GGB47136.1"/>
    <property type="molecule type" value="Genomic_DNA"/>
</dbReference>
<dbReference type="OrthoDB" id="9804614at2"/>
<evidence type="ECO:0000313" key="1">
    <source>
        <dbReference type="EMBL" id="GGB47136.1"/>
    </source>
</evidence>
<dbReference type="Gene3D" id="3.90.1150.30">
    <property type="match status" value="1"/>
</dbReference>
<keyword evidence="2" id="KW-1185">Reference proteome</keyword>
<comment type="caution">
    <text evidence="1">The sequence shown here is derived from an EMBL/GenBank/DDBJ whole genome shotgun (WGS) entry which is preliminary data.</text>
</comment>
<dbReference type="SUPFAM" id="SSF142906">
    <property type="entry name" value="YjbR-like"/>
    <property type="match status" value="1"/>
</dbReference>
<name>A0A916TJ94_9HYPH</name>
<reference evidence="1" key="1">
    <citation type="journal article" date="2014" name="Int. J. Syst. Evol. Microbiol.">
        <title>Complete genome sequence of Corynebacterium casei LMG S-19264T (=DSM 44701T), isolated from a smear-ripened cheese.</title>
        <authorList>
            <consortium name="US DOE Joint Genome Institute (JGI-PGF)"/>
            <person name="Walter F."/>
            <person name="Albersmeier A."/>
            <person name="Kalinowski J."/>
            <person name="Ruckert C."/>
        </authorList>
    </citation>
    <scope>NUCLEOTIDE SEQUENCE</scope>
    <source>
        <strain evidence="1">CGMCC 1.12426</strain>
    </source>
</reference>
<dbReference type="Proteomes" id="UP000605148">
    <property type="component" value="Unassembled WGS sequence"/>
</dbReference>
<reference evidence="1" key="2">
    <citation type="submission" date="2020-09" db="EMBL/GenBank/DDBJ databases">
        <authorList>
            <person name="Sun Q."/>
            <person name="Zhou Y."/>
        </authorList>
    </citation>
    <scope>NUCLEOTIDE SEQUENCE</scope>
    <source>
        <strain evidence="1">CGMCC 1.12426</strain>
    </source>
</reference>
<sequence>MATAPRLFKKLAVGREQLALLLSVAQCGGTSVTKVGGKIFALCSSGRTGSSDKISFKRPDLSYAMLIDQNGFFPAPYLARSKWMPDEKKAAHAGRSGFLSSRTPPRRTPGLALLRIFSL</sequence>
<organism evidence="1 2">
    <name type="scientific">Roseibium aquae</name>
    <dbReference type="NCBI Taxonomy" id="1323746"/>
    <lineage>
        <taxon>Bacteria</taxon>
        <taxon>Pseudomonadati</taxon>
        <taxon>Pseudomonadota</taxon>
        <taxon>Alphaproteobacteria</taxon>
        <taxon>Hyphomicrobiales</taxon>
        <taxon>Stappiaceae</taxon>
        <taxon>Roseibium</taxon>
    </lineage>
</organism>
<dbReference type="InterPro" id="IPR038056">
    <property type="entry name" value="YjbR-like_sf"/>
</dbReference>
<gene>
    <name evidence="1" type="ORF">GCM10011316_19050</name>
</gene>
<dbReference type="RefSeq" id="WP_150496002.1">
    <property type="nucleotide sequence ID" value="NZ_BMFA01000005.1"/>
</dbReference>
<proteinExistence type="predicted"/>
<evidence type="ECO:0000313" key="2">
    <source>
        <dbReference type="Proteomes" id="UP000605148"/>
    </source>
</evidence>
<accession>A0A916TJ94</accession>